<reference evidence="1" key="2">
    <citation type="journal article" date="2015" name="Fish Shellfish Immunol.">
        <title>Early steps in the European eel (Anguilla anguilla)-Vibrio vulnificus interaction in the gills: Role of the RtxA13 toxin.</title>
        <authorList>
            <person name="Callol A."/>
            <person name="Pajuelo D."/>
            <person name="Ebbesson L."/>
            <person name="Teles M."/>
            <person name="MacKenzie S."/>
            <person name="Amaro C."/>
        </authorList>
    </citation>
    <scope>NUCLEOTIDE SEQUENCE</scope>
</reference>
<protein>
    <submittedName>
        <fullName evidence="1">Uncharacterized protein</fullName>
    </submittedName>
</protein>
<dbReference type="AlphaFoldDB" id="A0A0E9W9B5"/>
<name>A0A0E9W9B5_ANGAN</name>
<dbReference type="EMBL" id="GBXM01021598">
    <property type="protein sequence ID" value="JAH86979.1"/>
    <property type="molecule type" value="Transcribed_RNA"/>
</dbReference>
<evidence type="ECO:0000313" key="1">
    <source>
        <dbReference type="EMBL" id="JAH86979.1"/>
    </source>
</evidence>
<organism evidence="1">
    <name type="scientific">Anguilla anguilla</name>
    <name type="common">European freshwater eel</name>
    <name type="synonym">Muraena anguilla</name>
    <dbReference type="NCBI Taxonomy" id="7936"/>
    <lineage>
        <taxon>Eukaryota</taxon>
        <taxon>Metazoa</taxon>
        <taxon>Chordata</taxon>
        <taxon>Craniata</taxon>
        <taxon>Vertebrata</taxon>
        <taxon>Euteleostomi</taxon>
        <taxon>Actinopterygii</taxon>
        <taxon>Neopterygii</taxon>
        <taxon>Teleostei</taxon>
        <taxon>Anguilliformes</taxon>
        <taxon>Anguillidae</taxon>
        <taxon>Anguilla</taxon>
    </lineage>
</organism>
<reference evidence="1" key="1">
    <citation type="submission" date="2014-11" db="EMBL/GenBank/DDBJ databases">
        <authorList>
            <person name="Amaro Gonzalez C."/>
        </authorList>
    </citation>
    <scope>NUCLEOTIDE SEQUENCE</scope>
</reference>
<proteinExistence type="predicted"/>
<accession>A0A0E9W9B5</accession>
<sequence length="25" mass="2980">MLVYIGDRNLEYSINFKIPPELLQL</sequence>